<dbReference type="AlphaFoldDB" id="A0A1M4UN57"/>
<dbReference type="Gene3D" id="2.40.170.20">
    <property type="entry name" value="TonB-dependent receptor, beta-barrel domain"/>
    <property type="match status" value="1"/>
</dbReference>
<name>A0A1M4UN57_9BACE</name>
<evidence type="ECO:0000313" key="15">
    <source>
        <dbReference type="EMBL" id="SHE58156.1"/>
    </source>
</evidence>
<feature type="signal peptide" evidence="13">
    <location>
        <begin position="1"/>
        <end position="32"/>
    </location>
</feature>
<evidence type="ECO:0000256" key="7">
    <source>
        <dbReference type="ARBA" id="ARBA00023077"/>
    </source>
</evidence>
<organism evidence="15 16">
    <name type="scientific">Bacteroides luti</name>
    <dbReference type="NCBI Taxonomy" id="1297750"/>
    <lineage>
        <taxon>Bacteria</taxon>
        <taxon>Pseudomonadati</taxon>
        <taxon>Bacteroidota</taxon>
        <taxon>Bacteroidia</taxon>
        <taxon>Bacteroidales</taxon>
        <taxon>Bacteroidaceae</taxon>
        <taxon>Bacteroides</taxon>
    </lineage>
</organism>
<evidence type="ECO:0000256" key="1">
    <source>
        <dbReference type="ARBA" id="ARBA00004571"/>
    </source>
</evidence>
<keyword evidence="13" id="KW-0732">Signal</keyword>
<dbReference type="Pfam" id="PF13715">
    <property type="entry name" value="CarbopepD_reg_2"/>
    <property type="match status" value="1"/>
</dbReference>
<reference evidence="15 16" key="1">
    <citation type="submission" date="2016-11" db="EMBL/GenBank/DDBJ databases">
        <authorList>
            <person name="Jaros S."/>
            <person name="Januszkiewicz K."/>
            <person name="Wedrychowicz H."/>
        </authorList>
    </citation>
    <scope>NUCLEOTIDE SEQUENCE [LARGE SCALE GENOMIC DNA]</scope>
    <source>
        <strain evidence="15 16">DSM 26991</strain>
    </source>
</reference>
<keyword evidence="2 10" id="KW-0813">Transport</keyword>
<dbReference type="Gene3D" id="2.60.40.1120">
    <property type="entry name" value="Carboxypeptidase-like, regulatory domain"/>
    <property type="match status" value="1"/>
</dbReference>
<feature type="chain" id="PRO_5009907767" evidence="13">
    <location>
        <begin position="33"/>
        <end position="1102"/>
    </location>
</feature>
<dbReference type="NCBIfam" id="TIGR04056">
    <property type="entry name" value="OMP_RagA_SusC"/>
    <property type="match status" value="1"/>
</dbReference>
<feature type="region of interest" description="Disordered" evidence="12">
    <location>
        <begin position="297"/>
        <end position="316"/>
    </location>
</feature>
<keyword evidence="4" id="KW-0406">Ion transport</keyword>
<dbReference type="GO" id="GO:0006826">
    <property type="term" value="P:iron ion transport"/>
    <property type="evidence" value="ECO:0007669"/>
    <property type="project" value="UniProtKB-KW"/>
</dbReference>
<proteinExistence type="inferred from homology"/>
<dbReference type="InterPro" id="IPR023996">
    <property type="entry name" value="TonB-dep_OMP_SusC/RagA"/>
</dbReference>
<comment type="similarity">
    <text evidence="10 11">Belongs to the TonB-dependent receptor family.</text>
</comment>
<evidence type="ECO:0000259" key="14">
    <source>
        <dbReference type="SMART" id="SM00965"/>
    </source>
</evidence>
<evidence type="ECO:0000256" key="5">
    <source>
        <dbReference type="ARBA" id="ARBA00022692"/>
    </source>
</evidence>
<keyword evidence="3 10" id="KW-1134">Transmembrane beta strand</keyword>
<dbReference type="Proteomes" id="UP000184509">
    <property type="component" value="Unassembled WGS sequence"/>
</dbReference>
<dbReference type="InterPro" id="IPR023997">
    <property type="entry name" value="TonB-dep_OMP_SusC/RagA_CS"/>
</dbReference>
<dbReference type="EMBL" id="FQTV01000002">
    <property type="protein sequence ID" value="SHE58156.1"/>
    <property type="molecule type" value="Genomic_DNA"/>
</dbReference>
<dbReference type="SUPFAM" id="SSF56935">
    <property type="entry name" value="Porins"/>
    <property type="match status" value="1"/>
</dbReference>
<evidence type="ECO:0000256" key="4">
    <source>
        <dbReference type="ARBA" id="ARBA00022496"/>
    </source>
</evidence>
<dbReference type="RefSeq" id="WP_073398941.1">
    <property type="nucleotide sequence ID" value="NZ_FQTV01000002.1"/>
</dbReference>
<evidence type="ECO:0000256" key="2">
    <source>
        <dbReference type="ARBA" id="ARBA00022448"/>
    </source>
</evidence>
<keyword evidence="8 10" id="KW-0472">Membrane</keyword>
<dbReference type="InterPro" id="IPR000531">
    <property type="entry name" value="Beta-barrel_TonB"/>
</dbReference>
<keyword evidence="4" id="KW-0410">Iron transport</keyword>
<dbReference type="SMART" id="SM00965">
    <property type="entry name" value="STN"/>
    <property type="match status" value="1"/>
</dbReference>
<dbReference type="OrthoDB" id="9768177at2"/>
<dbReference type="GO" id="GO:0009279">
    <property type="term" value="C:cell outer membrane"/>
    <property type="evidence" value="ECO:0007669"/>
    <property type="project" value="UniProtKB-SubCell"/>
</dbReference>
<dbReference type="Pfam" id="PF07715">
    <property type="entry name" value="Plug"/>
    <property type="match status" value="1"/>
</dbReference>
<keyword evidence="7 11" id="KW-0798">TonB box</keyword>
<dbReference type="InterPro" id="IPR036942">
    <property type="entry name" value="Beta-barrel_TonB_sf"/>
</dbReference>
<evidence type="ECO:0000256" key="3">
    <source>
        <dbReference type="ARBA" id="ARBA00022452"/>
    </source>
</evidence>
<evidence type="ECO:0000256" key="6">
    <source>
        <dbReference type="ARBA" id="ARBA00023004"/>
    </source>
</evidence>
<accession>A0A1M4UN57</accession>
<evidence type="ECO:0000256" key="12">
    <source>
        <dbReference type="SAM" id="MobiDB-lite"/>
    </source>
</evidence>
<dbReference type="FunFam" id="2.170.130.10:FF:000008">
    <property type="entry name" value="SusC/RagA family TonB-linked outer membrane protein"/>
    <property type="match status" value="1"/>
</dbReference>
<keyword evidence="6" id="KW-0408">Iron</keyword>
<keyword evidence="9 10" id="KW-0998">Cell outer membrane</keyword>
<dbReference type="PROSITE" id="PS51257">
    <property type="entry name" value="PROKAR_LIPOPROTEIN"/>
    <property type="match status" value="1"/>
</dbReference>
<protein>
    <submittedName>
        <fullName evidence="15">Iron complex outermembrane recepter protein</fullName>
    </submittedName>
</protein>
<dbReference type="SUPFAM" id="SSF49464">
    <property type="entry name" value="Carboxypeptidase regulatory domain-like"/>
    <property type="match status" value="1"/>
</dbReference>
<dbReference type="InterPro" id="IPR012910">
    <property type="entry name" value="Plug_dom"/>
</dbReference>
<dbReference type="STRING" id="1297750.SAMN05444405_102132"/>
<sequence length="1102" mass="120710">MKHLNYLCNYKHIIFNNLLLISLIACSLVVNTAEVQARESVNVTLGDNITISIKNKTIKEAFLEIEKKSKFVFIYNSETVNLNQKVSVEAKDEPIRTVLDRLLKGTTVDYEISDHQIVVFNKNNKNSQKQSGAFTVNGKITDETGEPLIGVSILVKGTSQGTITDIDGKYSLSVPGQNTRLVFSYIGFTKMELQAQKMLNVKMISEAENLNEVVVVGYGTVKKNDLTGSVSTLKSKDFNVGLVTAPSQLIQGRVAGVNITNNGGEPGGGATVRVRGSNSIRSGQDPLYVVDGVPLNVSDDQQPSGASISGVGDTSKKNPLNFLNPDDIESIDVLKDASATAIYGARGANGVIIVTTKKGKEGAAKVSYSGYVSVSSLPEQYPVLSAAQFRSFAAEKGLTSIEDGGASTNWQDEIFRTAVSSNHNLSISGGGKSGNYRASLGYQDQEGIIKRTGMEKYTGRFSASQKTFNDRLLIEASLMASRNLDQRAPIGETGGYEGDLLLSALKLNPTYPVYNTDGSYYQKSKDVRNPVAMLNLTNDKTQTDRILANVTGTLTILKDLKYKMNVALDQTKATRKVTQDKSLIYLTDNGTADINNVEAGNFLIENYLTYNFNLAKKHSFNLLGGHSYQKFRNYYYGMSETGFTVDNIDYLYDLSYGKNKQVTSTSGITVNELQSFFGRVNYGLLDKYLLTVNFRADGSTKFGENNKYGYFPSAALAWRMSEENFIKKLNVFENLKLRLSWGITGNQEIPNKISQMLLGSTSGAILNGGSTVVPGITLTRTPNPNLKWEKTEQVDLGADFSVLKGRLSGTIDVFSKTTKDVLLEVYSVSPAPTTKVWSNVPNMKIENKGLEIGLNGVLLANKDFNWTLGGNFSTIKNKVKDLPMSYITTGSPSGPGITGFSSQIIKSGYPIGTFWGYNFLGFDENGKSLYELDENGNKVEKCIGNAQPDFTFNFNTSFSWKRFDLSLFFNGVVGNDIYNNLANVIDQLSLFSKGFNTTVHATTLPESLDNVLDYSSRYIEDGSYLRLASANLGYTFNMKNSKWISNLRVYATANNLFVLTGYSGYDPEVNAAHASNGVPSLGIGWTTYPMARSFTLGVTMDF</sequence>
<dbReference type="PROSITE" id="PS52016">
    <property type="entry name" value="TONB_DEPENDENT_REC_3"/>
    <property type="match status" value="1"/>
</dbReference>
<evidence type="ECO:0000256" key="13">
    <source>
        <dbReference type="SAM" id="SignalP"/>
    </source>
</evidence>
<evidence type="ECO:0000313" key="16">
    <source>
        <dbReference type="Proteomes" id="UP000184509"/>
    </source>
</evidence>
<dbReference type="InterPro" id="IPR039426">
    <property type="entry name" value="TonB-dep_rcpt-like"/>
</dbReference>
<dbReference type="NCBIfam" id="TIGR04057">
    <property type="entry name" value="SusC_RagA_signa"/>
    <property type="match status" value="1"/>
</dbReference>
<keyword evidence="5 10" id="KW-0812">Transmembrane</keyword>
<feature type="compositionally biased region" description="Polar residues" evidence="12">
    <location>
        <begin position="298"/>
        <end position="307"/>
    </location>
</feature>
<dbReference type="InterPro" id="IPR011662">
    <property type="entry name" value="Secretin/TonB_short_N"/>
</dbReference>
<evidence type="ECO:0000256" key="10">
    <source>
        <dbReference type="PROSITE-ProRule" id="PRU01360"/>
    </source>
</evidence>
<dbReference type="Pfam" id="PF07660">
    <property type="entry name" value="STN"/>
    <property type="match status" value="1"/>
</dbReference>
<dbReference type="InterPro" id="IPR008969">
    <property type="entry name" value="CarboxyPept-like_regulatory"/>
</dbReference>
<evidence type="ECO:0000256" key="9">
    <source>
        <dbReference type="ARBA" id="ARBA00023237"/>
    </source>
</evidence>
<keyword evidence="16" id="KW-1185">Reference proteome</keyword>
<feature type="domain" description="Secretin/TonB short N-terminal" evidence="14">
    <location>
        <begin position="71"/>
        <end position="122"/>
    </location>
</feature>
<evidence type="ECO:0000256" key="8">
    <source>
        <dbReference type="ARBA" id="ARBA00023136"/>
    </source>
</evidence>
<dbReference type="Gene3D" id="2.170.130.10">
    <property type="entry name" value="TonB-dependent receptor, plug domain"/>
    <property type="match status" value="1"/>
</dbReference>
<dbReference type="FunFam" id="2.60.40.1120:FF:000003">
    <property type="entry name" value="Outer membrane protein Omp121"/>
    <property type="match status" value="1"/>
</dbReference>
<dbReference type="Pfam" id="PF00593">
    <property type="entry name" value="TonB_dep_Rec_b-barrel"/>
    <property type="match status" value="1"/>
</dbReference>
<evidence type="ECO:0000256" key="11">
    <source>
        <dbReference type="RuleBase" id="RU003357"/>
    </source>
</evidence>
<gene>
    <name evidence="15" type="ORF">SAMN05444405_102132</name>
</gene>
<comment type="subcellular location">
    <subcellularLocation>
        <location evidence="1 10">Cell outer membrane</location>
        <topology evidence="1 10">Multi-pass membrane protein</topology>
    </subcellularLocation>
</comment>
<dbReference type="InterPro" id="IPR037066">
    <property type="entry name" value="Plug_dom_sf"/>
</dbReference>